<name>A0A238UBX8_9FLAO</name>
<dbReference type="KEGG" id="tje:TJEJU_2896"/>
<dbReference type="InterPro" id="IPR052989">
    <property type="entry name" value="Mg-chelatase_DI-like"/>
</dbReference>
<dbReference type="SUPFAM" id="SSF52540">
    <property type="entry name" value="P-loop containing nucleoside triphosphate hydrolases"/>
    <property type="match status" value="1"/>
</dbReference>
<feature type="domain" description="AAA+ ATPase" evidence="2">
    <location>
        <begin position="30"/>
        <end position="174"/>
    </location>
</feature>
<accession>A0A238UBX8</accession>
<dbReference type="InterPro" id="IPR002035">
    <property type="entry name" value="VWF_A"/>
</dbReference>
<dbReference type="Gene3D" id="1.10.8.80">
    <property type="entry name" value="Magnesium chelatase subunit I, C-Terminal domain"/>
    <property type="match status" value="1"/>
</dbReference>
<dbReference type="GO" id="GO:0051116">
    <property type="term" value="F:cobaltochelatase activity"/>
    <property type="evidence" value="ECO:0007669"/>
    <property type="project" value="UniProtKB-EC"/>
</dbReference>
<dbReference type="AlphaFoldDB" id="A0A238UBX8"/>
<dbReference type="PANTHER" id="PTHR35023">
    <property type="entry name" value="CHELATASE-RELATED"/>
    <property type="match status" value="1"/>
</dbReference>
<dbReference type="OrthoDB" id="9775079at2"/>
<proteinExistence type="predicted"/>
<evidence type="ECO:0000259" key="2">
    <source>
        <dbReference type="SMART" id="SM00382"/>
    </source>
</evidence>
<keyword evidence="3" id="KW-0436">Ligase</keyword>
<gene>
    <name evidence="3" type="ORF">TJEJU_2896</name>
</gene>
<dbReference type="GO" id="GO:0016887">
    <property type="term" value="F:ATP hydrolysis activity"/>
    <property type="evidence" value="ECO:0007669"/>
    <property type="project" value="InterPro"/>
</dbReference>
<dbReference type="SMART" id="SM00382">
    <property type="entry name" value="AAA"/>
    <property type="match status" value="1"/>
</dbReference>
<dbReference type="Proteomes" id="UP000215214">
    <property type="component" value="Chromosome TJEJU"/>
</dbReference>
<dbReference type="InterPro" id="IPR041628">
    <property type="entry name" value="ChlI/MoxR_AAA_lid"/>
</dbReference>
<dbReference type="EC" id="6.6.1.2" evidence="3"/>
<dbReference type="InterPro" id="IPR027417">
    <property type="entry name" value="P-loop_NTPase"/>
</dbReference>
<dbReference type="InterPro" id="IPR011704">
    <property type="entry name" value="ATPase_dyneun-rel_AAA"/>
</dbReference>
<dbReference type="RefSeq" id="WP_095073216.1">
    <property type="nucleotide sequence ID" value="NZ_LT899436.1"/>
</dbReference>
<dbReference type="Gene3D" id="3.40.50.410">
    <property type="entry name" value="von Willebrand factor, type A domain"/>
    <property type="match status" value="1"/>
</dbReference>
<dbReference type="EMBL" id="LT899436">
    <property type="protein sequence ID" value="SNR16565.1"/>
    <property type="molecule type" value="Genomic_DNA"/>
</dbReference>
<dbReference type="GO" id="GO:0005524">
    <property type="term" value="F:ATP binding"/>
    <property type="evidence" value="ECO:0007669"/>
    <property type="project" value="InterPro"/>
</dbReference>
<feature type="compositionally biased region" description="Basic and acidic residues" evidence="1">
    <location>
        <begin position="284"/>
        <end position="308"/>
    </location>
</feature>
<dbReference type="Pfam" id="PF07728">
    <property type="entry name" value="AAA_5"/>
    <property type="match status" value="1"/>
</dbReference>
<dbReference type="Pfam" id="PF13519">
    <property type="entry name" value="VWA_2"/>
    <property type="match status" value="1"/>
</dbReference>
<keyword evidence="4" id="KW-1185">Reference proteome</keyword>
<feature type="region of interest" description="Disordered" evidence="1">
    <location>
        <begin position="284"/>
        <end position="317"/>
    </location>
</feature>
<evidence type="ECO:0000256" key="1">
    <source>
        <dbReference type="SAM" id="MobiDB-lite"/>
    </source>
</evidence>
<dbReference type="CDD" id="cd00009">
    <property type="entry name" value="AAA"/>
    <property type="match status" value="1"/>
</dbReference>
<dbReference type="Pfam" id="PF17863">
    <property type="entry name" value="AAA_lid_2"/>
    <property type="match status" value="1"/>
</dbReference>
<dbReference type="Gene3D" id="3.40.50.300">
    <property type="entry name" value="P-loop containing nucleotide triphosphate hydrolases"/>
    <property type="match status" value="1"/>
</dbReference>
<organism evidence="3 4">
    <name type="scientific">Tenacibaculum jejuense</name>
    <dbReference type="NCBI Taxonomy" id="584609"/>
    <lineage>
        <taxon>Bacteria</taxon>
        <taxon>Pseudomonadati</taxon>
        <taxon>Bacteroidota</taxon>
        <taxon>Flavobacteriia</taxon>
        <taxon>Flavobacteriales</taxon>
        <taxon>Flavobacteriaceae</taxon>
        <taxon>Tenacibaculum</taxon>
    </lineage>
</organism>
<sequence>MQNKINFPFTAIVGQDDFKLCLLLNLIDPTIGGVLATGDKGTGKTTTVRALSQLMGEDFPFVNLPIGATEDRVLGSVNLEALINQKKTIVDKGLLAKSHQGFLYIDEINLLNDYLMDVLLDAAASGGYHLEREGISEWLDSRFCLVGTMNPEEGELRPQLKDRFGLSVAISTPKDITLRKKIALQRLNFDTNTTEFYKRLKEEESALKAEVLSAKNKLVDVVLSEKVQNEAAKLTVEANVEGLRADILLLKTTRAYAALLGESETTEAMLYKIAPFVLAHRSSDFTPPKEKENSTEQNSKEEEKKENTEPQQGSNSFQLPEQIKNGLQFSIPQASKKKVVALPTNNELIKSPYIAKEADRIALVKTIKNYIVTQKFTKIYQQITEKASAKIVFLLDTSASMAVDKQLGYIKGIVQKTIVSYPAKKIEYAIVVLENSSAKILQYFTTDSKRIHEVSYQLRAGGKTNLGSAFSKVFELLKSINIKTVQLFVLTDGKINAGHENPFDFAVKNYKMYLSKLSNTTIVDTENGFVKLGRAKRLAEVLNLRYIPFSSL</sequence>
<evidence type="ECO:0000313" key="4">
    <source>
        <dbReference type="Proteomes" id="UP000215214"/>
    </source>
</evidence>
<protein>
    <submittedName>
        <fullName evidence="3">Component of cobalt chelatase involved in B12 biosynthesis</fullName>
        <ecNumber evidence="3">6.6.1.2</ecNumber>
    </submittedName>
</protein>
<evidence type="ECO:0000313" key="3">
    <source>
        <dbReference type="EMBL" id="SNR16565.1"/>
    </source>
</evidence>
<dbReference type="InterPro" id="IPR003593">
    <property type="entry name" value="AAA+_ATPase"/>
</dbReference>
<dbReference type="SUPFAM" id="SSF53300">
    <property type="entry name" value="vWA-like"/>
    <property type="match status" value="1"/>
</dbReference>
<dbReference type="PANTHER" id="PTHR35023:SF1">
    <property type="entry name" value="MG-PROTOPORPHYRIN IX CHELATASE"/>
    <property type="match status" value="1"/>
</dbReference>
<reference evidence="3 4" key="1">
    <citation type="submission" date="2017-07" db="EMBL/GenBank/DDBJ databases">
        <authorList>
            <person name="Sun Z.S."/>
            <person name="Albrecht U."/>
            <person name="Echele G."/>
            <person name="Lee C.C."/>
        </authorList>
    </citation>
    <scope>NUCLEOTIDE SEQUENCE [LARGE SCALE GENOMIC DNA]</scope>
    <source>
        <strain evidence="4">type strain: KCTC 22618</strain>
    </source>
</reference>
<dbReference type="InterPro" id="IPR036465">
    <property type="entry name" value="vWFA_dom_sf"/>
</dbReference>